<sequence length="1294" mass="144339">MPETIIESVLRGNLDVGLLVKWLNDESIEETEDCVLNCCDKNEFVSYFLAYLRNQTDSITQTNSTAAQLLQHSTPEQLFSSQRKHHRSISDPTSEDRSKDSLSVKSEKHSSHESPNRDRKRGKKVKTKLFPEDRNLSISSDESKLCIGVERLVLSSTPLKNGPNHMENSNLLSPVTPRCDTPRINYKSRSHEKCLGDFMINIKSAKKKKPKEPEPKIELDLSSSEFPEIGARKASSLRSEKRRIKPTNIDKNSQKSCSFNSFTEFQRPSPMALEDNALFQPQKLQPKEASSTFDAERNILKQERHKLMEKFNILNTNSTSTQRITPQIKVTQKEFEKSKTITMTDVSNVLFKEKIDEIVLIYEVIMKNNLILSINKEIYFLITILISKQYDEECTYAESKLRDNDFEYLLQSVHNATYFAVKSLWLNRFVLEVILDKNSLKTLGENKNVRNFYPDLAKFLLNCYGLRCEAEANQERPRTQDARPSNGVICFNSETDNADNFPSALSFQNFKKQRDMFYEALRWYGQEGAVRARARGCVAGGGGAPDNCKHLAALLLRHMLASCLPGGDGLSQESKLSKLQRRLTCPNAPDPHRLPHFTPAEMFYKEFIAHADGDSFRAHLRDALATELRALDAAHFSLDDNPNNEISKEFLKISKKLFLLAKFLGYVTSLPYTQSPEATKSNMIVKETKDYRYSVPKEKVLENDLYLRNYSQPSLDLKGMLTRSYESGRLALTLPWVVHFLSMLDYASLRTRYYQELLKLIEEINKNKLNMKKNTAVYVRSLLGWLSELPQYPGGRCGGPAGGLRAPPAGPTLDSCDLVDHSSIQELCPALRSLGALLATCRAEYEQRDNSFRHITPVSLSLNHEERLRNKEKELQLRLEEEFLKSQPSSTRRVLELVIERVTSACVRELSATVLLQARERARDDARALLGASQGDDETRLVQAVRAQYAEQARRARPAALQCARRTAAARCRAALAALLGAPAPPAPLAALAAARVARRLAQCLPPGPDPANILCKDIKAEMKLLTAPSEAAGSPGPRPAAAAAMTAADFDAVNVSPSTCIITLKEAVCQLLDGGSPGGLGGLLSACALACSPRNVFCRPPTQRAILQLSVDLCVIYVSRKPNELTDEFLNALHGVWDTCCPDRPRPPPPDLAPPPRAPDSPPDEDRAGAAGGAGPGGAADECRGLLELFDHILCPRNIVILSASPGAKPDVWGRLAAVLVYLLRNYFLSEDSLTEQCLAVYRQDWPQSTLKSLSSCMKSVSSSWCQSSTGKFTLFLEFLAEYCGDMDYEPAD</sequence>
<name>A0A8R2R786_BOMMO</name>
<accession>A0A8R2R786</accession>
<dbReference type="PANTHER" id="PTHR28678:SF1">
    <property type="entry name" value="CODANIN-1"/>
    <property type="match status" value="1"/>
</dbReference>
<organism evidence="3 4">
    <name type="scientific">Bombyx mori</name>
    <name type="common">Silk moth</name>
    <dbReference type="NCBI Taxonomy" id="7091"/>
    <lineage>
        <taxon>Eukaryota</taxon>
        <taxon>Metazoa</taxon>
        <taxon>Ecdysozoa</taxon>
        <taxon>Arthropoda</taxon>
        <taxon>Hexapoda</taxon>
        <taxon>Insecta</taxon>
        <taxon>Pterygota</taxon>
        <taxon>Neoptera</taxon>
        <taxon>Endopterygota</taxon>
        <taxon>Lepidoptera</taxon>
        <taxon>Glossata</taxon>
        <taxon>Ditrysia</taxon>
        <taxon>Bombycoidea</taxon>
        <taxon>Bombycidae</taxon>
        <taxon>Bombycinae</taxon>
        <taxon>Bombyx</taxon>
    </lineage>
</organism>
<dbReference type="PANTHER" id="PTHR28678">
    <property type="entry name" value="CODANIN-1"/>
    <property type="match status" value="1"/>
</dbReference>
<keyword evidence="4" id="KW-1185">Reference proteome</keyword>
<reference evidence="3" key="2">
    <citation type="submission" date="2022-06" db="UniProtKB">
        <authorList>
            <consortium name="EnsemblMetazoa"/>
        </authorList>
    </citation>
    <scope>IDENTIFICATION</scope>
    <source>
        <strain evidence="3">p50T (Dazao)</strain>
    </source>
</reference>
<reference evidence="4" key="1">
    <citation type="journal article" date="2008" name="Insect Biochem. Mol. Biol.">
        <title>The genome of a lepidopteran model insect, the silkworm Bombyx mori.</title>
        <authorList>
            <consortium name="International Silkworm Genome Consortium"/>
        </authorList>
    </citation>
    <scope>NUCLEOTIDE SEQUENCE [LARGE SCALE GENOMIC DNA]</scope>
    <source>
        <strain evidence="4">p50T</strain>
    </source>
</reference>
<evidence type="ECO:0000259" key="2">
    <source>
        <dbReference type="Pfam" id="PF15296"/>
    </source>
</evidence>
<feature type="compositionally biased region" description="Basic and acidic residues" evidence="1">
    <location>
        <begin position="94"/>
        <end position="117"/>
    </location>
</feature>
<dbReference type="GeneID" id="101736321"/>
<dbReference type="InterPro" id="IPR028171">
    <property type="entry name" value="Codanin-1_C"/>
</dbReference>
<feature type="region of interest" description="Disordered" evidence="1">
    <location>
        <begin position="75"/>
        <end position="128"/>
    </location>
</feature>
<dbReference type="RefSeq" id="XP_037875284.1">
    <property type="nucleotide sequence ID" value="XM_038019356.2"/>
</dbReference>
<feature type="compositionally biased region" description="Basic residues" evidence="1">
    <location>
        <begin position="118"/>
        <end position="127"/>
    </location>
</feature>
<evidence type="ECO:0000256" key="1">
    <source>
        <dbReference type="SAM" id="MobiDB-lite"/>
    </source>
</evidence>
<dbReference type="KEGG" id="bmor:101736321"/>
<dbReference type="Pfam" id="PF15296">
    <property type="entry name" value="Codanin-1_C"/>
    <property type="match status" value="1"/>
</dbReference>
<feature type="region of interest" description="Disordered" evidence="1">
    <location>
        <begin position="1145"/>
        <end position="1178"/>
    </location>
</feature>
<dbReference type="GO" id="GO:0005634">
    <property type="term" value="C:nucleus"/>
    <property type="evidence" value="ECO:0007669"/>
    <property type="project" value="TreeGrafter"/>
</dbReference>
<dbReference type="InterPro" id="IPR040031">
    <property type="entry name" value="Codanin-1"/>
</dbReference>
<dbReference type="GO" id="GO:0006325">
    <property type="term" value="P:chromatin organization"/>
    <property type="evidence" value="ECO:0007669"/>
    <property type="project" value="TreeGrafter"/>
</dbReference>
<dbReference type="EnsemblMetazoa" id="XM_038019356.1">
    <property type="protein sequence ID" value="XP_037875284.1"/>
    <property type="gene ID" value="LOC101736321"/>
</dbReference>
<feature type="compositionally biased region" description="Pro residues" evidence="1">
    <location>
        <begin position="1148"/>
        <end position="1162"/>
    </location>
</feature>
<protein>
    <recommendedName>
        <fullName evidence="2">Codanin-1 C-terminal domain-containing protein</fullName>
    </recommendedName>
</protein>
<proteinExistence type="predicted"/>
<dbReference type="CTD" id="46719"/>
<evidence type="ECO:0000313" key="3">
    <source>
        <dbReference type="EnsemblMetazoa" id="XP_037875284.1"/>
    </source>
</evidence>
<dbReference type="Proteomes" id="UP000005204">
    <property type="component" value="Unassembled WGS sequence"/>
</dbReference>
<evidence type="ECO:0000313" key="4">
    <source>
        <dbReference type="Proteomes" id="UP000005204"/>
    </source>
</evidence>
<feature type="domain" description="Codanin-1 C-terminal" evidence="2">
    <location>
        <begin position="814"/>
        <end position="923"/>
    </location>
</feature>